<name>I3X9K6_SINF2</name>
<dbReference type="STRING" id="1185652.USDA257_c40180"/>
<proteinExistence type="predicted"/>
<organism evidence="1 2">
    <name type="scientific">Sinorhizobium fredii (strain USDA 257)</name>
    <dbReference type="NCBI Taxonomy" id="1185652"/>
    <lineage>
        <taxon>Bacteria</taxon>
        <taxon>Pseudomonadati</taxon>
        <taxon>Pseudomonadota</taxon>
        <taxon>Alphaproteobacteria</taxon>
        <taxon>Hyphomicrobiales</taxon>
        <taxon>Rhizobiaceae</taxon>
        <taxon>Sinorhizobium/Ensifer group</taxon>
        <taxon>Sinorhizobium</taxon>
    </lineage>
</organism>
<dbReference type="HOGENOM" id="CLU_137911_1_1_5"/>
<evidence type="ECO:0000313" key="2">
    <source>
        <dbReference type="Proteomes" id="UP000006180"/>
    </source>
</evidence>
<dbReference type="EMBL" id="CP003563">
    <property type="protein sequence ID" value="AFL52562.1"/>
    <property type="molecule type" value="Genomic_DNA"/>
</dbReference>
<gene>
    <name evidence="1" type="ORF">USDA257_c40180</name>
</gene>
<dbReference type="Proteomes" id="UP000006180">
    <property type="component" value="Chromosome"/>
</dbReference>
<dbReference type="AlphaFoldDB" id="I3X9K6"/>
<accession>I3X9K6</accession>
<dbReference type="InterPro" id="IPR032347">
    <property type="entry name" value="DUF4864"/>
</dbReference>
<dbReference type="eggNOG" id="ENOG5032TNJ">
    <property type="taxonomic scope" value="Bacteria"/>
</dbReference>
<dbReference type="Pfam" id="PF16156">
    <property type="entry name" value="DUF4864"/>
    <property type="match status" value="1"/>
</dbReference>
<reference evidence="1 2" key="1">
    <citation type="journal article" date="2012" name="J. Bacteriol.">
        <title>Complete genome sequence of the broad-host-range strain Sinorhizobium fredii USDA257.</title>
        <authorList>
            <person name="Schuldes J."/>
            <person name="Rodriguez Orbegoso M."/>
            <person name="Schmeisser C."/>
            <person name="Krishnan H.B."/>
            <person name="Daniel R."/>
            <person name="Streit W.R."/>
        </authorList>
    </citation>
    <scope>NUCLEOTIDE SEQUENCE [LARGE SCALE GENOMIC DNA]</scope>
    <source>
        <strain evidence="1 2">USDA 257</strain>
    </source>
</reference>
<evidence type="ECO:0008006" key="3">
    <source>
        <dbReference type="Google" id="ProtNLM"/>
    </source>
</evidence>
<dbReference type="KEGG" id="sfd:USDA257_c40180"/>
<dbReference type="PATRIC" id="fig|1185652.3.peg.4170"/>
<protein>
    <recommendedName>
        <fullName evidence="3">DUF4864 domain-containing protein</fullName>
    </recommendedName>
</protein>
<sequence length="155" mass="17086">MRLPGICFNDKKLIEAPMTRWVSVALCLVLALGVKPALADPVDEAQSVIRAQITAFLEDDAETAYSFASPGIREKFPDELAFFEMVKRRYQHLYRPGNFAFGRSKLVGNEVIQEVLIVGSDGKDWTAIYELVPQPDGSYKVNGVLMVPTAPGPAL</sequence>
<evidence type="ECO:0000313" key="1">
    <source>
        <dbReference type="EMBL" id="AFL52562.1"/>
    </source>
</evidence>